<keyword evidence="3" id="KW-0808">Transferase</keyword>
<dbReference type="PROSITE" id="PS50522">
    <property type="entry name" value="RDRP_PHAGE"/>
    <property type="match status" value="1"/>
</dbReference>
<comment type="catalytic activity">
    <reaction evidence="8">
        <text>RNA(n) + a ribonucleoside 5'-triphosphate = RNA(n+1) + diphosphate</text>
        <dbReference type="Rhea" id="RHEA:21248"/>
        <dbReference type="Rhea" id="RHEA-COMP:14527"/>
        <dbReference type="Rhea" id="RHEA-COMP:17342"/>
        <dbReference type="ChEBI" id="CHEBI:33019"/>
        <dbReference type="ChEBI" id="CHEBI:61557"/>
        <dbReference type="ChEBI" id="CHEBI:140395"/>
        <dbReference type="EC" id="2.7.7.48"/>
    </reaction>
</comment>
<keyword evidence="11" id="KW-1185">Reference proteome</keyword>
<name>A0ABY3SUP6_9VIRU</name>
<sequence length="637" mass="71588">MTKSLEFDFLGLYDAILKDVVAYFPNDRKSVERDFTRLTLLHRTRGMPTFTMDLPALGKLLDKSLAKGLLDLEHANLSYRRRPGSRIPRLFQGLWLRLFDDYGSLKADIDPNAVFFLRTLLYCGKNLEWDCAPRYLYEATKEFFDIEAQIPPPSSFWDDGVGVPSDHSLPHLHDLVGQDLGSGLFPSRDQAYEPLLDAIQRSADRISGLIGIFCADDVRFRHGPGSVSDLRSGSYKYRFPSWSPRLDTHFPYDRYGITGFDLMDRLQPDGLEYASLEGHSKLIAVPKTQKGPRLIASEPTANQWIQQGVRDFLYRRVAETPISLSLTFESQEPNQRLARVGSEDGAFATVDLKSASDRLSCYVVERVFRKNQPLLEVFAACRTRYMSNDIDHKRPSLIKLRKFTTQGSALTFPVQSLVFLAVVLGVGRYLEPRSSYEELSRRVRVFGDDIVLPNSWEPLATKALSLLGLKVNQTKTFSEGNFRESCGMDAWRGHDVTPPHVTMKAIESDARTVASNVAVSNNFHKKGLWNAADWVRSTIRLGQKILVVGQSSGVFGFTSFGPAPIPSSIRWNEGLHRDEARALVVVAKAKRVKQDTAASLLQYFTEEPDPYVKYESGVAVAGVPGYRSAWVPITELG</sequence>
<feature type="domain" description="RdRp catalytic" evidence="9">
    <location>
        <begin position="336"/>
        <end position="480"/>
    </location>
</feature>
<dbReference type="InterPro" id="IPR007096">
    <property type="entry name" value="RNA-dir_Rpol_cat_phage"/>
</dbReference>
<evidence type="ECO:0000313" key="10">
    <source>
        <dbReference type="EMBL" id="UJQ85415.1"/>
    </source>
</evidence>
<evidence type="ECO:0000256" key="7">
    <source>
        <dbReference type="ARBA" id="ARBA00030248"/>
    </source>
</evidence>
<keyword evidence="6" id="KW-0693">Viral RNA replication</keyword>
<evidence type="ECO:0000256" key="2">
    <source>
        <dbReference type="ARBA" id="ARBA00022484"/>
    </source>
</evidence>
<dbReference type="SUPFAM" id="SSF56672">
    <property type="entry name" value="DNA/RNA polymerases"/>
    <property type="match status" value="1"/>
</dbReference>
<reference evidence="10" key="2">
    <citation type="journal article" date="2022" name="Nat. Microbiol.">
        <title>RNA viromes from terrestrial sites across China expand environmental viral diversity.</title>
        <authorList>
            <person name="Chiapello M."/>
            <person name="Rodriguez-Romero J."/>
            <person name="Ayllon M.A."/>
            <person name="Turina M."/>
        </authorList>
    </citation>
    <scope>NUCLEOTIDE SEQUENCE</scope>
    <source>
        <strain evidence="10">171-k141_295361</strain>
    </source>
</reference>
<dbReference type="EC" id="2.7.7.48" evidence="1"/>
<evidence type="ECO:0000256" key="6">
    <source>
        <dbReference type="ARBA" id="ARBA00022953"/>
    </source>
</evidence>
<protein>
    <recommendedName>
        <fullName evidence="1">RNA-directed RNA polymerase</fullName>
        <ecNumber evidence="1">2.7.7.48</ecNumber>
    </recommendedName>
    <alternativeName>
        <fullName evidence="7">RNA replicase beta chain</fullName>
    </alternativeName>
</protein>
<evidence type="ECO:0000313" key="11">
    <source>
        <dbReference type="Proteomes" id="UP001059454"/>
    </source>
</evidence>
<reference evidence="10" key="1">
    <citation type="submission" date="2021-05" db="EMBL/GenBank/DDBJ databases">
        <authorList>
            <person name="Chen Y.-M."/>
            <person name="Zhang Y.-Z."/>
        </authorList>
    </citation>
    <scope>NUCLEOTIDE SEQUENCE</scope>
    <source>
        <strain evidence="10">171-k141_295361</strain>
    </source>
</reference>
<evidence type="ECO:0000256" key="4">
    <source>
        <dbReference type="ARBA" id="ARBA00022695"/>
    </source>
</evidence>
<keyword evidence="5" id="KW-0547">Nucleotide-binding</keyword>
<evidence type="ECO:0000256" key="5">
    <source>
        <dbReference type="ARBA" id="ARBA00022741"/>
    </source>
</evidence>
<evidence type="ECO:0000256" key="1">
    <source>
        <dbReference type="ARBA" id="ARBA00012494"/>
    </source>
</evidence>
<evidence type="ECO:0000256" key="3">
    <source>
        <dbReference type="ARBA" id="ARBA00022679"/>
    </source>
</evidence>
<dbReference type="InterPro" id="IPR043502">
    <property type="entry name" value="DNA/RNA_pol_sf"/>
</dbReference>
<organism evidence="10 11">
    <name type="scientific">Leviviridae sp</name>
    <dbReference type="NCBI Taxonomy" id="2027243"/>
    <lineage>
        <taxon>Viruses</taxon>
        <taxon>Riboviria</taxon>
        <taxon>Orthornavirae</taxon>
        <taxon>Lenarviricota</taxon>
        <taxon>Leviviricetes</taxon>
        <taxon>Norzivirales</taxon>
        <taxon>Fiersviridae</taxon>
    </lineage>
</organism>
<keyword evidence="2" id="KW-0696">RNA-directed RNA polymerase</keyword>
<dbReference type="EMBL" id="MZ679656">
    <property type="protein sequence ID" value="UJQ85415.1"/>
    <property type="molecule type" value="Genomic_RNA"/>
</dbReference>
<accession>A0ABY3SUP6</accession>
<evidence type="ECO:0000256" key="8">
    <source>
        <dbReference type="ARBA" id="ARBA00048744"/>
    </source>
</evidence>
<dbReference type="Pfam" id="PF03431">
    <property type="entry name" value="RNA_replicase_B"/>
    <property type="match status" value="1"/>
</dbReference>
<evidence type="ECO:0000259" key="9">
    <source>
        <dbReference type="PROSITE" id="PS50522"/>
    </source>
</evidence>
<keyword evidence="4" id="KW-0548">Nucleotidyltransferase</keyword>
<dbReference type="InterPro" id="IPR005093">
    <property type="entry name" value="RNArep_beta"/>
</dbReference>
<proteinExistence type="predicted"/>
<dbReference type="Proteomes" id="UP001059454">
    <property type="component" value="Segment"/>
</dbReference>